<dbReference type="PANTHER" id="PTHR33490:SF1">
    <property type="entry name" value="SLL1233 PROTEIN"/>
    <property type="match status" value="1"/>
</dbReference>
<dbReference type="InterPro" id="IPR013589">
    <property type="entry name" value="Bac_transglu_N"/>
</dbReference>
<dbReference type="SUPFAM" id="SSF54001">
    <property type="entry name" value="Cysteine proteinases"/>
    <property type="match status" value="1"/>
</dbReference>
<dbReference type="SMART" id="SM00460">
    <property type="entry name" value="TGc"/>
    <property type="match status" value="1"/>
</dbReference>
<evidence type="ECO:0000259" key="1">
    <source>
        <dbReference type="SMART" id="SM00460"/>
    </source>
</evidence>
<dbReference type="Pfam" id="PF01841">
    <property type="entry name" value="Transglut_core"/>
    <property type="match status" value="1"/>
</dbReference>
<accession>E4RX77</accession>
<dbReference type="Gene3D" id="3.10.620.30">
    <property type="match status" value="1"/>
</dbReference>
<keyword evidence="3" id="KW-1185">Reference proteome</keyword>
<sequence length="281" mass="32557">MILEVIHKLSYRYSEYVILNPHYFYLTPHVTPYQRLIQHELLVLPQADRLIKNIDQEGNLQHICFVNTETQRFEVQSKFIIDSEPFNTFDFIFFPYETAKLPFRYPEKLARYTDLYFQMEPISEQVRDLSQRLVEANNYNTIDFLMGVTTYISRNFRYISRERGEAMKAEETLQLGAGSCRDFSVLMMAICKAQGIVARFVSGYLFGSDRHAHDLHAWVEVFLPGGGWRGFDPTEGQPVNLNYITLANSLEPSGINPVRGTFRGEGHVNSDLETLVSIRSM</sequence>
<dbReference type="InterPro" id="IPR002931">
    <property type="entry name" value="Transglutaminase-like"/>
</dbReference>
<evidence type="ECO:0000313" key="3">
    <source>
        <dbReference type="Proteomes" id="UP000007435"/>
    </source>
</evidence>
<name>E4RX77_LEAB4</name>
<evidence type="ECO:0000313" key="2">
    <source>
        <dbReference type="EMBL" id="ADQ18992.1"/>
    </source>
</evidence>
<dbReference type="eggNOG" id="COG1305">
    <property type="taxonomic scope" value="Bacteria"/>
</dbReference>
<dbReference type="EMBL" id="CP002305">
    <property type="protein sequence ID" value="ADQ18992.1"/>
    <property type="molecule type" value="Genomic_DNA"/>
</dbReference>
<dbReference type="InterPro" id="IPR038765">
    <property type="entry name" value="Papain-like_cys_pep_sf"/>
</dbReference>
<gene>
    <name evidence="2" type="ordered locus">Lbys_3341</name>
</gene>
<dbReference type="KEGG" id="lby:Lbys_3341"/>
<reference evidence="2 3" key="2">
    <citation type="journal article" date="2011" name="Stand. Genomic Sci.">
        <title>Complete genome sequence of Leadbetterella byssophila type strain (4M15).</title>
        <authorList>
            <person name="Abt B."/>
            <person name="Teshima H."/>
            <person name="Lucas S."/>
            <person name="Lapidus A."/>
            <person name="Del Rio T.G."/>
            <person name="Nolan M."/>
            <person name="Tice H."/>
            <person name="Cheng J.F."/>
            <person name="Pitluck S."/>
            <person name="Liolios K."/>
            <person name="Pagani I."/>
            <person name="Ivanova N."/>
            <person name="Mavromatis K."/>
            <person name="Pati A."/>
            <person name="Tapia R."/>
            <person name="Han C."/>
            <person name="Goodwin L."/>
            <person name="Chen A."/>
            <person name="Palaniappan K."/>
            <person name="Land M."/>
            <person name="Hauser L."/>
            <person name="Chang Y.J."/>
            <person name="Jeffries C.D."/>
            <person name="Rohde M."/>
            <person name="Goker M."/>
            <person name="Tindall B.J."/>
            <person name="Detter J.C."/>
            <person name="Woyke T."/>
            <person name="Bristow J."/>
            <person name="Eisen J.A."/>
            <person name="Markowitz V."/>
            <person name="Hugenholtz P."/>
            <person name="Klenk H.P."/>
            <person name="Kyrpides N.C."/>
        </authorList>
    </citation>
    <scope>NUCLEOTIDE SEQUENCE [LARGE SCALE GENOMIC DNA]</scope>
    <source>
        <strain evidence="3">DSM 17132 / JCM 16389 / KACC 11308 / NBRC 106382 / 4M15</strain>
    </source>
</reference>
<dbReference type="OrthoDB" id="9804872at2"/>
<dbReference type="STRING" id="649349.Lbys_3341"/>
<proteinExistence type="predicted"/>
<dbReference type="Proteomes" id="UP000007435">
    <property type="component" value="Chromosome"/>
</dbReference>
<reference key="1">
    <citation type="submission" date="2010-11" db="EMBL/GenBank/DDBJ databases">
        <title>The complete genome of Leadbetterella byssophila DSM 17132.</title>
        <authorList>
            <consortium name="US DOE Joint Genome Institute (JGI-PGF)"/>
            <person name="Lucas S."/>
            <person name="Copeland A."/>
            <person name="Lapidus A."/>
            <person name="Glavina del Rio T."/>
            <person name="Dalin E."/>
            <person name="Tice H."/>
            <person name="Bruce D."/>
            <person name="Goodwin L."/>
            <person name="Pitluck S."/>
            <person name="Kyrpides N."/>
            <person name="Mavromatis K."/>
            <person name="Ivanova N."/>
            <person name="Teshima H."/>
            <person name="Brettin T."/>
            <person name="Detter J.C."/>
            <person name="Han C."/>
            <person name="Tapia R."/>
            <person name="Land M."/>
            <person name="Hauser L."/>
            <person name="Markowitz V."/>
            <person name="Cheng J.-F."/>
            <person name="Hugenholtz P."/>
            <person name="Woyke T."/>
            <person name="Wu D."/>
            <person name="Tindall B."/>
            <person name="Pomrenke H.G."/>
            <person name="Brambilla E."/>
            <person name="Klenk H.-P."/>
            <person name="Eisen J.A."/>
        </authorList>
    </citation>
    <scope>NUCLEOTIDE SEQUENCE [LARGE SCALE GENOMIC DNA]</scope>
    <source>
        <strain>DSM 17132</strain>
    </source>
</reference>
<dbReference type="PANTHER" id="PTHR33490">
    <property type="entry name" value="BLR5614 PROTEIN-RELATED"/>
    <property type="match status" value="1"/>
</dbReference>
<organism evidence="2 3">
    <name type="scientific">Leadbetterella byssophila (strain DSM 17132 / JCM 16389 / KACC 11308 / NBRC 106382 / 4M15)</name>
    <dbReference type="NCBI Taxonomy" id="649349"/>
    <lineage>
        <taxon>Bacteria</taxon>
        <taxon>Pseudomonadati</taxon>
        <taxon>Bacteroidota</taxon>
        <taxon>Cytophagia</taxon>
        <taxon>Cytophagales</taxon>
        <taxon>Leadbetterellaceae</taxon>
        <taxon>Leadbetterella</taxon>
    </lineage>
</organism>
<dbReference type="RefSeq" id="WP_013410017.1">
    <property type="nucleotide sequence ID" value="NC_014655.1"/>
</dbReference>
<protein>
    <submittedName>
        <fullName evidence="2">Transglutaminase domain-containing protein</fullName>
    </submittedName>
</protein>
<dbReference type="HOGENOM" id="CLU_008973_2_0_10"/>
<dbReference type="AlphaFoldDB" id="E4RX77"/>
<dbReference type="Pfam" id="PF08379">
    <property type="entry name" value="Bact_transglu_N"/>
    <property type="match status" value="1"/>
</dbReference>
<feature type="domain" description="Transglutaminase-like" evidence="1">
    <location>
        <begin position="172"/>
        <end position="235"/>
    </location>
</feature>